<dbReference type="EMBL" id="GBXM01000365">
    <property type="protein sequence ID" value="JAI08213.1"/>
    <property type="molecule type" value="Transcribed_RNA"/>
</dbReference>
<evidence type="ECO:0000313" key="1">
    <source>
        <dbReference type="EMBL" id="JAI08213.1"/>
    </source>
</evidence>
<reference evidence="1" key="1">
    <citation type="submission" date="2014-11" db="EMBL/GenBank/DDBJ databases">
        <authorList>
            <person name="Amaro Gonzalez C."/>
        </authorList>
    </citation>
    <scope>NUCLEOTIDE SEQUENCE</scope>
</reference>
<dbReference type="SUPFAM" id="SSF47162">
    <property type="entry name" value="Apolipoprotein"/>
    <property type="match status" value="1"/>
</dbReference>
<accession>A0A0E9XZN9</accession>
<dbReference type="Gene3D" id="1.20.120.20">
    <property type="entry name" value="Apolipoprotein"/>
    <property type="match status" value="1"/>
</dbReference>
<name>A0A0E9XZN9_ANGAN</name>
<reference evidence="1" key="2">
    <citation type="journal article" date="2015" name="Fish Shellfish Immunol.">
        <title>Early steps in the European eel (Anguilla anguilla)-Vibrio vulnificus interaction in the gills: Role of the RtxA13 toxin.</title>
        <authorList>
            <person name="Callol A."/>
            <person name="Pajuelo D."/>
            <person name="Ebbesson L."/>
            <person name="Teles M."/>
            <person name="MacKenzie S."/>
            <person name="Amaro C."/>
        </authorList>
    </citation>
    <scope>NUCLEOTIDE SEQUENCE</scope>
</reference>
<dbReference type="AlphaFoldDB" id="A0A0E9XZN9"/>
<protein>
    <submittedName>
        <fullName evidence="1">Uncharacterized protein</fullName>
    </submittedName>
</protein>
<organism evidence="1">
    <name type="scientific">Anguilla anguilla</name>
    <name type="common">European freshwater eel</name>
    <name type="synonym">Muraena anguilla</name>
    <dbReference type="NCBI Taxonomy" id="7936"/>
    <lineage>
        <taxon>Eukaryota</taxon>
        <taxon>Metazoa</taxon>
        <taxon>Chordata</taxon>
        <taxon>Craniata</taxon>
        <taxon>Vertebrata</taxon>
        <taxon>Euteleostomi</taxon>
        <taxon>Actinopterygii</taxon>
        <taxon>Neopterygii</taxon>
        <taxon>Teleostei</taxon>
        <taxon>Anguilliformes</taxon>
        <taxon>Anguillidae</taxon>
        <taxon>Anguilla</taxon>
    </lineage>
</organism>
<sequence length="75" mass="8424">MYLQQVKDTAQKALEHLDETEYKDYKLKLSQSLDNIQGYIQSASAALSPTPMPSAASSWSSPRTCGIRSRLMWIS</sequence>
<proteinExistence type="predicted"/>